<dbReference type="GO" id="GO:0005737">
    <property type="term" value="C:cytoplasm"/>
    <property type="evidence" value="ECO:0007669"/>
    <property type="project" value="TreeGrafter"/>
</dbReference>
<keyword evidence="4" id="KW-1185">Reference proteome</keyword>
<reference evidence="3 4" key="1">
    <citation type="submission" date="2019-08" db="EMBL/GenBank/DDBJ databases">
        <authorList>
            <person name="Wang G."/>
            <person name="Xu Z."/>
        </authorList>
    </citation>
    <scope>NUCLEOTIDE SEQUENCE [LARGE SCALE GENOMIC DNA]</scope>
    <source>
        <strain evidence="3 4">ZX</strain>
    </source>
</reference>
<dbReference type="AlphaFoldDB" id="A0A5D9CDP7"/>
<evidence type="ECO:0000313" key="3">
    <source>
        <dbReference type="EMBL" id="TZG29312.1"/>
    </source>
</evidence>
<evidence type="ECO:0000313" key="4">
    <source>
        <dbReference type="Proteomes" id="UP000322077"/>
    </source>
</evidence>
<name>A0A5D9CDP7_9SPHN</name>
<sequence length="366" mass="38520">MDLSLTRADILIVGAGIAGASLAAEIGDGARVILIEGEDQPGYHSTGRSAAFWSETYGGPSIQPLTSASLAPLRDGGFLKPRGCLHVAGTDAGRAALDRLAAEFAGTGVVLEPIDRAGIERWVPGTRADRDTGLYEPSCADIDVAALHADYLGKARRTGTQIVRSARLLGAVHAGDGWVVETTAGRFAADILVNAAGAWADDVAKLAGGAPIGIQPYRRTVIQLAVDPPAPADLPLVMDAEELFYFKPEAGKLWLSPHDETPCDPCDAAPEELDVAIAIDRMEHAVDWRILKREHAWAGLRSFSPDRAPIYGFDVQVPGFFWCAGQGGFGIQTAPAAAALAAALLLGRGVPVGLDPERYAPGRFRS</sequence>
<proteinExistence type="predicted"/>
<dbReference type="Proteomes" id="UP000322077">
    <property type="component" value="Unassembled WGS sequence"/>
</dbReference>
<organism evidence="3 4">
    <name type="scientific">Sphingomonas montanisoli</name>
    <dbReference type="NCBI Taxonomy" id="2606412"/>
    <lineage>
        <taxon>Bacteria</taxon>
        <taxon>Pseudomonadati</taxon>
        <taxon>Pseudomonadota</taxon>
        <taxon>Alphaproteobacteria</taxon>
        <taxon>Sphingomonadales</taxon>
        <taxon>Sphingomonadaceae</taxon>
        <taxon>Sphingomonas</taxon>
    </lineage>
</organism>
<comment type="caution">
    <text evidence="3">The sequence shown here is derived from an EMBL/GenBank/DDBJ whole genome shotgun (WGS) entry which is preliminary data.</text>
</comment>
<evidence type="ECO:0000256" key="1">
    <source>
        <dbReference type="ARBA" id="ARBA00023002"/>
    </source>
</evidence>
<dbReference type="SUPFAM" id="SSF51905">
    <property type="entry name" value="FAD/NAD(P)-binding domain"/>
    <property type="match status" value="1"/>
</dbReference>
<keyword evidence="1" id="KW-0560">Oxidoreductase</keyword>
<dbReference type="PANTHER" id="PTHR13847">
    <property type="entry name" value="SARCOSINE DEHYDROGENASE-RELATED"/>
    <property type="match status" value="1"/>
</dbReference>
<dbReference type="Gene3D" id="3.30.9.10">
    <property type="entry name" value="D-Amino Acid Oxidase, subunit A, domain 2"/>
    <property type="match status" value="1"/>
</dbReference>
<accession>A0A5D9CDP7</accession>
<gene>
    <name evidence="3" type="ORF">FYJ91_04080</name>
</gene>
<feature type="domain" description="FAD dependent oxidoreductase" evidence="2">
    <location>
        <begin position="9"/>
        <end position="344"/>
    </location>
</feature>
<dbReference type="InterPro" id="IPR006076">
    <property type="entry name" value="FAD-dep_OxRdtase"/>
</dbReference>
<dbReference type="GO" id="GO:0016491">
    <property type="term" value="F:oxidoreductase activity"/>
    <property type="evidence" value="ECO:0007669"/>
    <property type="project" value="UniProtKB-KW"/>
</dbReference>
<protein>
    <submittedName>
        <fullName evidence="3">FAD-binding oxidoreductase</fullName>
    </submittedName>
</protein>
<dbReference type="Gene3D" id="3.50.50.60">
    <property type="entry name" value="FAD/NAD(P)-binding domain"/>
    <property type="match status" value="1"/>
</dbReference>
<dbReference type="EMBL" id="VTOU01000001">
    <property type="protein sequence ID" value="TZG29312.1"/>
    <property type="molecule type" value="Genomic_DNA"/>
</dbReference>
<dbReference type="PANTHER" id="PTHR13847:SF287">
    <property type="entry name" value="FAD-DEPENDENT OXIDOREDUCTASE DOMAIN-CONTAINING PROTEIN 1"/>
    <property type="match status" value="1"/>
</dbReference>
<evidence type="ECO:0000259" key="2">
    <source>
        <dbReference type="Pfam" id="PF01266"/>
    </source>
</evidence>
<dbReference type="InterPro" id="IPR036188">
    <property type="entry name" value="FAD/NAD-bd_sf"/>
</dbReference>
<dbReference type="RefSeq" id="WP_149520971.1">
    <property type="nucleotide sequence ID" value="NZ_VTOU01000001.1"/>
</dbReference>
<dbReference type="Pfam" id="PF01266">
    <property type="entry name" value="DAO"/>
    <property type="match status" value="1"/>
</dbReference>